<keyword evidence="6" id="KW-1185">Reference proteome</keyword>
<evidence type="ECO:0000313" key="5">
    <source>
        <dbReference type="EMBL" id="RVU15044.1"/>
    </source>
</evidence>
<dbReference type="AlphaFoldDB" id="A0A437NYF2"/>
<dbReference type="GO" id="GO:0016020">
    <property type="term" value="C:membrane"/>
    <property type="evidence" value="ECO:0007669"/>
    <property type="project" value="TreeGrafter"/>
</dbReference>
<evidence type="ECO:0000259" key="4">
    <source>
        <dbReference type="SMART" id="SM00822"/>
    </source>
</evidence>
<evidence type="ECO:0000256" key="1">
    <source>
        <dbReference type="ARBA" id="ARBA00006484"/>
    </source>
</evidence>
<dbReference type="InterPro" id="IPR002347">
    <property type="entry name" value="SDR_fam"/>
</dbReference>
<gene>
    <name evidence="5" type="ORF">EOE48_20790</name>
</gene>
<comment type="similarity">
    <text evidence="1 3">Belongs to the short-chain dehydrogenases/reductases (SDR) family.</text>
</comment>
<keyword evidence="2" id="KW-0560">Oxidoreductase</keyword>
<dbReference type="PANTHER" id="PTHR44196">
    <property type="entry name" value="DEHYDROGENASE/REDUCTASE SDR FAMILY MEMBER 7B"/>
    <property type="match status" value="1"/>
</dbReference>
<dbReference type="PRINTS" id="PR00081">
    <property type="entry name" value="GDHRDH"/>
</dbReference>
<dbReference type="InterPro" id="IPR057326">
    <property type="entry name" value="KR_dom"/>
</dbReference>
<proteinExistence type="inferred from homology"/>
<evidence type="ECO:0000256" key="2">
    <source>
        <dbReference type="ARBA" id="ARBA00023002"/>
    </source>
</evidence>
<dbReference type="PANTHER" id="PTHR44196:SF1">
    <property type="entry name" value="DEHYDROGENASE_REDUCTASE SDR FAMILY MEMBER 7B"/>
    <property type="match status" value="1"/>
</dbReference>
<sequence>MARTFGLRGRVALITGAGSGIGAALAADLAGRGARLALVDRDAGGLDAVAAALAARGTDVSAHPLDVTDAAGLAALPDAVLAHHGTLDCLVNNAGIALAGRVEDLSLEDVEAVMAVNFTAAMRLTHHCLPILAARPAAQIVAVSSLYGLVAPAGQSAYAASKFALRGFFEALRHEYAGTGLGVTLVHPGGVATGIARNARIGAWVDPAAVETGRAAFERHLRLDPAEAARQIARGIEARAPRLVVGKDARQVDRLQRLMPVRYWAILARAIGDV</sequence>
<dbReference type="PROSITE" id="PS00061">
    <property type="entry name" value="ADH_SHORT"/>
    <property type="match status" value="1"/>
</dbReference>
<dbReference type="Proteomes" id="UP000286997">
    <property type="component" value="Unassembled WGS sequence"/>
</dbReference>
<dbReference type="PRINTS" id="PR00080">
    <property type="entry name" value="SDRFAMILY"/>
</dbReference>
<dbReference type="Gene3D" id="3.40.50.720">
    <property type="entry name" value="NAD(P)-binding Rossmann-like Domain"/>
    <property type="match status" value="1"/>
</dbReference>
<evidence type="ECO:0000256" key="3">
    <source>
        <dbReference type="RuleBase" id="RU000363"/>
    </source>
</evidence>
<dbReference type="EMBL" id="SACP01000024">
    <property type="protein sequence ID" value="RVU15044.1"/>
    <property type="molecule type" value="Genomic_DNA"/>
</dbReference>
<dbReference type="Pfam" id="PF00106">
    <property type="entry name" value="adh_short"/>
    <property type="match status" value="1"/>
</dbReference>
<protein>
    <submittedName>
        <fullName evidence="5">SDR family NAD(P)-dependent oxidoreductase</fullName>
    </submittedName>
</protein>
<dbReference type="OrthoDB" id="9793825at2"/>
<accession>A0A437NYF2</accession>
<dbReference type="InterPro" id="IPR020904">
    <property type="entry name" value="Sc_DH/Rdtase_CS"/>
</dbReference>
<feature type="domain" description="Ketoreductase" evidence="4">
    <location>
        <begin position="10"/>
        <end position="194"/>
    </location>
</feature>
<reference evidence="5 6" key="1">
    <citation type="submission" date="2019-01" db="EMBL/GenBank/DDBJ databases">
        <authorList>
            <person name="Chen W.-M."/>
        </authorList>
    </citation>
    <scope>NUCLEOTIDE SEQUENCE [LARGE SCALE GENOMIC DNA]</scope>
    <source>
        <strain evidence="5 6">TER-1</strain>
    </source>
</reference>
<evidence type="ECO:0000313" key="6">
    <source>
        <dbReference type="Proteomes" id="UP000286997"/>
    </source>
</evidence>
<dbReference type="SUPFAM" id="SSF51735">
    <property type="entry name" value="NAD(P)-binding Rossmann-fold domains"/>
    <property type="match status" value="1"/>
</dbReference>
<dbReference type="RefSeq" id="WP_127732736.1">
    <property type="nucleotide sequence ID" value="NZ_SACP01000024.1"/>
</dbReference>
<comment type="caution">
    <text evidence="5">The sequence shown here is derived from an EMBL/GenBank/DDBJ whole genome shotgun (WGS) entry which is preliminary data.</text>
</comment>
<dbReference type="InterPro" id="IPR036291">
    <property type="entry name" value="NAD(P)-bd_dom_sf"/>
</dbReference>
<name>A0A437NYF2_9HYPH</name>
<dbReference type="GO" id="GO:0016491">
    <property type="term" value="F:oxidoreductase activity"/>
    <property type="evidence" value="ECO:0007669"/>
    <property type="project" value="UniProtKB-KW"/>
</dbReference>
<dbReference type="SMART" id="SM00822">
    <property type="entry name" value="PKS_KR"/>
    <property type="match status" value="1"/>
</dbReference>
<organism evidence="5 6">
    <name type="scientific">Methylobacterium oryzihabitans</name>
    <dbReference type="NCBI Taxonomy" id="2499852"/>
    <lineage>
        <taxon>Bacteria</taxon>
        <taxon>Pseudomonadati</taxon>
        <taxon>Pseudomonadota</taxon>
        <taxon>Alphaproteobacteria</taxon>
        <taxon>Hyphomicrobiales</taxon>
        <taxon>Methylobacteriaceae</taxon>
        <taxon>Methylobacterium</taxon>
    </lineage>
</organism>